<evidence type="ECO:0000256" key="2">
    <source>
        <dbReference type="ARBA" id="ARBA00022786"/>
    </source>
</evidence>
<evidence type="ECO:0000256" key="4">
    <source>
        <dbReference type="SAM" id="Coils"/>
    </source>
</evidence>
<keyword evidence="2" id="KW-0833">Ubl conjugation pathway</keyword>
<dbReference type="UniPathway" id="UPA00143"/>
<keyword evidence="8" id="KW-0813">Transport</keyword>
<dbReference type="EMBL" id="JXTC01000011">
    <property type="protein sequence ID" value="POO00714.1"/>
    <property type="molecule type" value="Genomic_DNA"/>
</dbReference>
<dbReference type="FunCoup" id="A0A2P5FSH3">
    <property type="interactions" value="408"/>
</dbReference>
<dbReference type="PROSITE" id="PS51649">
    <property type="entry name" value="NPH3"/>
    <property type="match status" value="1"/>
</dbReference>
<dbReference type="STRING" id="63057.A0A2P5FSH3"/>
<comment type="caution">
    <text evidence="8">The sequence shown here is derived from an EMBL/GenBank/DDBJ whole genome shotgun (WGS) entry which is preliminary data.</text>
</comment>
<dbReference type="Gene3D" id="3.30.710.10">
    <property type="entry name" value="Potassium Channel Kv1.1, Chain A"/>
    <property type="match status" value="1"/>
</dbReference>
<feature type="domain" description="BTB" evidence="6">
    <location>
        <begin position="53"/>
        <end position="110"/>
    </location>
</feature>
<evidence type="ECO:0000259" key="7">
    <source>
        <dbReference type="PROSITE" id="PS51649"/>
    </source>
</evidence>
<evidence type="ECO:0000256" key="1">
    <source>
        <dbReference type="ARBA" id="ARBA00004906"/>
    </source>
</evidence>
<keyword evidence="8" id="KW-0407">Ion channel</keyword>
<dbReference type="SUPFAM" id="SSF54695">
    <property type="entry name" value="POZ domain"/>
    <property type="match status" value="1"/>
</dbReference>
<feature type="compositionally biased region" description="Low complexity" evidence="5">
    <location>
        <begin position="451"/>
        <end position="468"/>
    </location>
</feature>
<dbReference type="GO" id="GO:0016567">
    <property type="term" value="P:protein ubiquitination"/>
    <property type="evidence" value="ECO:0007669"/>
    <property type="project" value="UniProtKB-UniPathway"/>
</dbReference>
<feature type="region of interest" description="Disordered" evidence="5">
    <location>
        <begin position="386"/>
        <end position="410"/>
    </location>
</feature>
<accession>A0A2P5FSH3</accession>
<evidence type="ECO:0000256" key="5">
    <source>
        <dbReference type="SAM" id="MobiDB-lite"/>
    </source>
</evidence>
<dbReference type="GO" id="GO:0034220">
    <property type="term" value="P:monoatomic ion transmembrane transport"/>
    <property type="evidence" value="ECO:0007669"/>
    <property type="project" value="UniProtKB-KW"/>
</dbReference>
<keyword evidence="8" id="KW-0406">Ion transport</keyword>
<evidence type="ECO:0000313" key="9">
    <source>
        <dbReference type="Proteomes" id="UP000237000"/>
    </source>
</evidence>
<sequence length="518" mass="57139">MKGWKNFGAVETIYEEEYEFSSSSSSLSASPSSPPTPLHSRVRKWSLAAGRKTEVVIKVRGKCFLLHKDPLTSRSTYLKRQLTESVMEFTLSPPLNISAETFTLVADYCYGAWPVLTPFNLASLRTAAELLEMTEADGETDDNLVQYTDTYFRRVVAVNREYASIVFRSCLSLLPEAETAAFLLSRCVEALNLTDNDGSDDGADLFEDVILTVHPEDFHIVADAMQRLFNSHDVVYKIIDHYIRGHNGEMTEDQKSQICSYIDCNKLSPRLIVEAVQNPVMPLRFLVRAMLVEQLNTRHCIFSSTTNNAPSSHHRRRHSDTPPVTTLGALLQRDAALRQNSQLKASLDATTLRIQNLEEELNCMRKLLRGSHDDFGTRTKYITDDHDQSARITDHDQSARITDDQSARSASFHFGTENKAAKADKSAASSSSFRLFSSGGGGGGGGEKARALSSMSGSCKGSSGNSSGTPRSKGISKRFMSGLKKAFGARPSGKESKNNVDAEEDDDVGAFVNELMLL</sequence>
<dbReference type="Pfam" id="PF03000">
    <property type="entry name" value="NPH3"/>
    <property type="match status" value="1"/>
</dbReference>
<evidence type="ECO:0000259" key="6">
    <source>
        <dbReference type="PROSITE" id="PS50097"/>
    </source>
</evidence>
<dbReference type="InterPro" id="IPR011333">
    <property type="entry name" value="SKP1/BTB/POZ_sf"/>
</dbReference>
<reference evidence="9" key="1">
    <citation type="submission" date="2016-06" db="EMBL/GenBank/DDBJ databases">
        <title>Parallel loss of symbiosis genes in relatives of nitrogen-fixing non-legume Parasponia.</title>
        <authorList>
            <person name="Van Velzen R."/>
            <person name="Holmer R."/>
            <person name="Bu F."/>
            <person name="Rutten L."/>
            <person name="Van Zeijl A."/>
            <person name="Liu W."/>
            <person name="Santuari L."/>
            <person name="Cao Q."/>
            <person name="Sharma T."/>
            <person name="Shen D."/>
            <person name="Roswanjaya Y."/>
            <person name="Wardhani T."/>
            <person name="Kalhor M.S."/>
            <person name="Jansen J."/>
            <person name="Van den Hoogen J."/>
            <person name="Gungor B."/>
            <person name="Hartog M."/>
            <person name="Hontelez J."/>
            <person name="Verver J."/>
            <person name="Yang W.-C."/>
            <person name="Schijlen E."/>
            <person name="Repin R."/>
            <person name="Schilthuizen M."/>
            <person name="Schranz E."/>
            <person name="Heidstra R."/>
            <person name="Miyata K."/>
            <person name="Fedorova E."/>
            <person name="Kohlen W."/>
            <person name="Bisseling T."/>
            <person name="Smit S."/>
            <person name="Geurts R."/>
        </authorList>
    </citation>
    <scope>NUCLEOTIDE SEQUENCE [LARGE SCALE GENOMIC DNA]</scope>
    <source>
        <strain evidence="9">cv. RG33-2</strain>
    </source>
</reference>
<name>A0A2P5FSH3_TREOI</name>
<proteinExistence type="inferred from homology"/>
<comment type="pathway">
    <text evidence="1">Protein modification; protein ubiquitination.</text>
</comment>
<evidence type="ECO:0000256" key="3">
    <source>
        <dbReference type="PROSITE-ProRule" id="PRU00982"/>
    </source>
</evidence>
<dbReference type="InterPro" id="IPR027356">
    <property type="entry name" value="NPH3_dom"/>
</dbReference>
<organism evidence="8 9">
    <name type="scientific">Trema orientale</name>
    <name type="common">Charcoal tree</name>
    <name type="synonym">Celtis orientalis</name>
    <dbReference type="NCBI Taxonomy" id="63057"/>
    <lineage>
        <taxon>Eukaryota</taxon>
        <taxon>Viridiplantae</taxon>
        <taxon>Streptophyta</taxon>
        <taxon>Embryophyta</taxon>
        <taxon>Tracheophyta</taxon>
        <taxon>Spermatophyta</taxon>
        <taxon>Magnoliopsida</taxon>
        <taxon>eudicotyledons</taxon>
        <taxon>Gunneridae</taxon>
        <taxon>Pentapetalae</taxon>
        <taxon>rosids</taxon>
        <taxon>fabids</taxon>
        <taxon>Rosales</taxon>
        <taxon>Cannabaceae</taxon>
        <taxon>Trema</taxon>
    </lineage>
</organism>
<dbReference type="Pfam" id="PF00651">
    <property type="entry name" value="BTB"/>
    <property type="match status" value="1"/>
</dbReference>
<dbReference type="SMART" id="SM00225">
    <property type="entry name" value="BTB"/>
    <property type="match status" value="1"/>
</dbReference>
<evidence type="ECO:0000313" key="8">
    <source>
        <dbReference type="EMBL" id="POO00714.1"/>
    </source>
</evidence>
<comment type="similarity">
    <text evidence="3">Belongs to the NPH3 family.</text>
</comment>
<dbReference type="PROSITE" id="PS50097">
    <property type="entry name" value="BTB"/>
    <property type="match status" value="1"/>
</dbReference>
<dbReference type="InterPro" id="IPR043454">
    <property type="entry name" value="NPH3/RPT2-like"/>
</dbReference>
<keyword evidence="9" id="KW-1185">Reference proteome</keyword>
<feature type="compositionally biased region" description="Basic and acidic residues" evidence="5">
    <location>
        <begin position="386"/>
        <end position="406"/>
    </location>
</feature>
<dbReference type="PANTHER" id="PTHR32370">
    <property type="entry name" value="OS12G0117600 PROTEIN"/>
    <property type="match status" value="1"/>
</dbReference>
<dbReference type="InParanoid" id="A0A2P5FSH3"/>
<feature type="coiled-coil region" evidence="4">
    <location>
        <begin position="340"/>
        <end position="374"/>
    </location>
</feature>
<keyword evidence="4" id="KW-0175">Coiled coil</keyword>
<dbReference type="Proteomes" id="UP000237000">
    <property type="component" value="Unassembled WGS sequence"/>
</dbReference>
<feature type="region of interest" description="Disordered" evidence="5">
    <location>
        <begin position="436"/>
        <end position="505"/>
    </location>
</feature>
<dbReference type="OrthoDB" id="407106at2759"/>
<dbReference type="AlphaFoldDB" id="A0A2P5FSH3"/>
<protein>
    <submittedName>
        <fullName evidence="8">Voltage dependent potassium channel</fullName>
    </submittedName>
</protein>
<feature type="domain" description="NPH3" evidence="7">
    <location>
        <begin position="227"/>
        <end position="296"/>
    </location>
</feature>
<dbReference type="InterPro" id="IPR000210">
    <property type="entry name" value="BTB/POZ_dom"/>
</dbReference>
<gene>
    <name evidence="8" type="ORF">TorRG33x02_033450</name>
</gene>